<comment type="caution">
    <text evidence="2">The sequence shown here is derived from an EMBL/GenBank/DDBJ whole genome shotgun (WGS) entry which is preliminary data.</text>
</comment>
<dbReference type="PANTHER" id="PTHR33823:SF4">
    <property type="entry name" value="GENERAL STRESS PROTEIN 16O"/>
    <property type="match status" value="1"/>
</dbReference>
<gene>
    <name evidence="2" type="ORF">ESZ00_19845</name>
</gene>
<dbReference type="Proteomes" id="UP000290253">
    <property type="component" value="Unassembled WGS sequence"/>
</dbReference>
<proteinExistence type="predicted"/>
<reference evidence="2 3" key="1">
    <citation type="journal article" date="2016" name="Int. J. Syst. Evol. Microbiol.">
        <title>Acidipila dinghuensis sp. nov., an acidobacterium isolated from forest soil.</title>
        <authorList>
            <person name="Jiang Y.W."/>
            <person name="Wang J."/>
            <person name="Chen M.H."/>
            <person name="Lv Y.Y."/>
            <person name="Qiu L.H."/>
        </authorList>
    </citation>
    <scope>NUCLEOTIDE SEQUENCE [LARGE SCALE GENOMIC DNA]</scope>
    <source>
        <strain evidence="2 3">DHOF10</strain>
    </source>
</reference>
<evidence type="ECO:0000313" key="3">
    <source>
        <dbReference type="Proteomes" id="UP000290253"/>
    </source>
</evidence>
<dbReference type="AlphaFoldDB" id="A0A4Q1S8B8"/>
<dbReference type="PANTHER" id="PTHR33823">
    <property type="entry name" value="RNA POLYMERASE-BINDING TRANSCRIPTION FACTOR DKSA-RELATED"/>
    <property type="match status" value="1"/>
</dbReference>
<dbReference type="EMBL" id="SDMK01000007">
    <property type="protein sequence ID" value="RXS92787.1"/>
    <property type="molecule type" value="Genomic_DNA"/>
</dbReference>
<keyword evidence="3" id="KW-1185">Reference proteome</keyword>
<dbReference type="PROSITE" id="PS51128">
    <property type="entry name" value="ZF_DKSA_2"/>
    <property type="match status" value="1"/>
</dbReference>
<feature type="zinc finger region" description="dksA C4-type" evidence="1">
    <location>
        <begin position="81"/>
        <end position="105"/>
    </location>
</feature>
<evidence type="ECO:0000256" key="1">
    <source>
        <dbReference type="PROSITE-ProRule" id="PRU00510"/>
    </source>
</evidence>
<name>A0A4Q1S8B8_9BACT</name>
<dbReference type="OrthoDB" id="9811543at2"/>
<dbReference type="Gene3D" id="1.20.120.910">
    <property type="entry name" value="DksA, coiled-coil domain"/>
    <property type="match status" value="1"/>
</dbReference>
<protein>
    <submittedName>
        <fullName evidence="2">Uncharacterized protein</fullName>
    </submittedName>
</protein>
<accession>A0A4Q1S8B8</accession>
<sequence length="119" mass="13391">MEINEYKDLLLAKEKELSTAMEYDGTGARGLDADAAHETVDHSVDDDIKGVLFTEGNLQWKVLEQVREALGRIEHGTYGRCVVDGGLIEKKRLKAIPWTRYCLKHEQQEEVGDPPPPTL</sequence>
<organism evidence="2 3">
    <name type="scientific">Silvibacterium dinghuense</name>
    <dbReference type="NCBI Taxonomy" id="1560006"/>
    <lineage>
        <taxon>Bacteria</taxon>
        <taxon>Pseudomonadati</taxon>
        <taxon>Acidobacteriota</taxon>
        <taxon>Terriglobia</taxon>
        <taxon>Terriglobales</taxon>
        <taxon>Acidobacteriaceae</taxon>
        <taxon>Silvibacterium</taxon>
    </lineage>
</organism>
<dbReference type="RefSeq" id="WP_129210160.1">
    <property type="nucleotide sequence ID" value="NZ_BMGU01000006.1"/>
</dbReference>
<evidence type="ECO:0000313" key="2">
    <source>
        <dbReference type="EMBL" id="RXS92787.1"/>
    </source>
</evidence>